<dbReference type="Pfam" id="PF12535">
    <property type="entry name" value="Nudix_N"/>
    <property type="match status" value="1"/>
</dbReference>
<dbReference type="EMBL" id="AP025732">
    <property type="protein sequence ID" value="BDI14670.1"/>
    <property type="molecule type" value="Genomic_DNA"/>
</dbReference>
<gene>
    <name evidence="2" type="ORF">ANSO36C_04720</name>
</gene>
<dbReference type="InterPro" id="IPR059176">
    <property type="entry name" value="UDP-X_N"/>
</dbReference>
<organism evidence="2 3">
    <name type="scientific">Nostoc cf. commune SO-36</name>
    <dbReference type="NCBI Taxonomy" id="449208"/>
    <lineage>
        <taxon>Bacteria</taxon>
        <taxon>Bacillati</taxon>
        <taxon>Cyanobacteriota</taxon>
        <taxon>Cyanophyceae</taxon>
        <taxon>Nostocales</taxon>
        <taxon>Nostocaceae</taxon>
        <taxon>Nostoc</taxon>
    </lineage>
</organism>
<protein>
    <recommendedName>
        <fullName evidence="1">UDP-X diphosphatase-like N-terminal oligomerisation domain-containing protein</fullName>
    </recommendedName>
</protein>
<dbReference type="RefSeq" id="WP_410174669.1">
    <property type="nucleotide sequence ID" value="NZ_AP025732.1"/>
</dbReference>
<reference evidence="2" key="1">
    <citation type="submission" date="2022-04" db="EMBL/GenBank/DDBJ databases">
        <title>Complete genome sequence of a cyanobacterium, Nostoc sp. SO-36, isolated in Antarctica.</title>
        <authorList>
            <person name="Kanesaki Y."/>
            <person name="Effendi D."/>
            <person name="Sakamoto T."/>
            <person name="Ohtani S."/>
            <person name="Awai K."/>
        </authorList>
    </citation>
    <scope>NUCLEOTIDE SEQUENCE</scope>
    <source>
        <strain evidence="2">SO-36</strain>
    </source>
</reference>
<proteinExistence type="predicted"/>
<sequence length="55" mass="6347">MSSDIAQNGLTYSEGVYDIERYKQLRAIATQMMATYSNVKHNYILDLFSHITTKD</sequence>
<dbReference type="Gene3D" id="6.10.250.1120">
    <property type="match status" value="1"/>
</dbReference>
<feature type="domain" description="UDP-X diphosphatase-like N-terminal oligomerisation" evidence="1">
    <location>
        <begin position="5"/>
        <end position="48"/>
    </location>
</feature>
<evidence type="ECO:0000259" key="1">
    <source>
        <dbReference type="Pfam" id="PF12535"/>
    </source>
</evidence>
<evidence type="ECO:0000313" key="3">
    <source>
        <dbReference type="Proteomes" id="UP001055453"/>
    </source>
</evidence>
<accession>A0ABM7YVL0</accession>
<dbReference type="Proteomes" id="UP001055453">
    <property type="component" value="Chromosome"/>
</dbReference>
<evidence type="ECO:0000313" key="2">
    <source>
        <dbReference type="EMBL" id="BDI14670.1"/>
    </source>
</evidence>
<name>A0ABM7YVL0_NOSCO</name>
<keyword evidence="3" id="KW-1185">Reference proteome</keyword>